<keyword evidence="2 3" id="KW-0413">Isomerase</keyword>
<evidence type="ECO:0000256" key="2">
    <source>
        <dbReference type="ARBA" id="ARBA00023235"/>
    </source>
</evidence>
<name>A0A1H3FZR8_EUBBA</name>
<proteinExistence type="inferred from homology"/>
<dbReference type="Proteomes" id="UP000199652">
    <property type="component" value="Unassembled WGS sequence"/>
</dbReference>
<protein>
    <submittedName>
        <fullName evidence="3">Methylitaconate delta2-delta3-isomerase</fullName>
    </submittedName>
</protein>
<sequence>MSDQMRIPCVIMRAGTSKGIFLKGNDLPADQELRDKVILRIFGSPDVRQIDGLAGADPLTSKLAIIGPSTHPDADVDYTFAQVSITDAVVDYNGNCGNISAGVGPFAIDESFVKAVEPMTRVCIHNTNTGKLLYAEVEVEDGKAKVSGDCKIDGVPGTNAPELMDFSDTAGAATGKVLPTGNVVDVLSTSKGDIDVSIVDVANPCIFVHAKDVNMTGTETPDVINGNADLLAYLEEIRAKCCVKIGMAATEKEASEKSPAFPMIAFVTKPEDYVDFSTGNTISGDDVDLVSRLMFMQVLHKTYAGTATACTGSAARIPGTIVNQVLRDTGDEDTVRIGHPAGVIPVVSIVKDGKVEKAALIRTARRIMEGYVYVEKAKLV</sequence>
<dbReference type="PANTHER" id="PTHR43709:SF2">
    <property type="entry name" value="DUF453 DOMAIN PROTEIN (AFU_ORTHOLOGUE AFUA_6G00360)"/>
    <property type="match status" value="1"/>
</dbReference>
<accession>A0A1H3FZR8</accession>
<evidence type="ECO:0000313" key="3">
    <source>
        <dbReference type="EMBL" id="SDX95684.1"/>
    </source>
</evidence>
<dbReference type="AlphaFoldDB" id="A0A1H3FZR8"/>
<evidence type="ECO:0000313" key="4">
    <source>
        <dbReference type="Proteomes" id="UP000199652"/>
    </source>
</evidence>
<dbReference type="EMBL" id="FNOU01000012">
    <property type="protein sequence ID" value="SDX95684.1"/>
    <property type="molecule type" value="Genomic_DNA"/>
</dbReference>
<evidence type="ECO:0000256" key="1">
    <source>
        <dbReference type="ARBA" id="ARBA00007673"/>
    </source>
</evidence>
<gene>
    <name evidence="3" type="ORF">SAMN04488579_1128</name>
</gene>
<dbReference type="SUPFAM" id="SSF54506">
    <property type="entry name" value="Diaminopimelate epimerase-like"/>
    <property type="match status" value="2"/>
</dbReference>
<dbReference type="GO" id="GO:0016853">
    <property type="term" value="F:isomerase activity"/>
    <property type="evidence" value="ECO:0007669"/>
    <property type="project" value="UniProtKB-KW"/>
</dbReference>
<dbReference type="PANTHER" id="PTHR43709">
    <property type="entry name" value="ACONITATE ISOMERASE-RELATED"/>
    <property type="match status" value="1"/>
</dbReference>
<dbReference type="SMR" id="A0A1H3FZR8"/>
<keyword evidence="4" id="KW-1185">Reference proteome</keyword>
<reference evidence="4" key="1">
    <citation type="submission" date="2016-10" db="EMBL/GenBank/DDBJ databases">
        <authorList>
            <person name="Varghese N."/>
            <person name="Submissions S."/>
        </authorList>
    </citation>
    <scope>NUCLEOTIDE SEQUENCE [LARGE SCALE GENOMIC DNA]</scope>
    <source>
        <strain evidence="4">VPI 5359</strain>
    </source>
</reference>
<comment type="similarity">
    <text evidence="1">Belongs to the PrpF family.</text>
</comment>
<organism evidence="3 4">
    <name type="scientific">Eubacterium barkeri</name>
    <name type="common">Clostridium barkeri</name>
    <dbReference type="NCBI Taxonomy" id="1528"/>
    <lineage>
        <taxon>Bacteria</taxon>
        <taxon>Bacillati</taxon>
        <taxon>Bacillota</taxon>
        <taxon>Clostridia</taxon>
        <taxon>Eubacteriales</taxon>
        <taxon>Eubacteriaceae</taxon>
        <taxon>Eubacterium</taxon>
    </lineage>
</organism>
<dbReference type="OrthoDB" id="9779763at2"/>
<dbReference type="Gene3D" id="3.10.310.10">
    <property type="entry name" value="Diaminopimelate Epimerase, Chain A, domain 1"/>
    <property type="match status" value="2"/>
</dbReference>
<dbReference type="Pfam" id="PF04303">
    <property type="entry name" value="PrpF"/>
    <property type="match status" value="1"/>
</dbReference>
<dbReference type="KEGG" id="ag:ABC88404"/>
<dbReference type="InterPro" id="IPR007400">
    <property type="entry name" value="PrpF-like"/>
</dbReference>
<dbReference type="FunFam" id="3.10.310.10:FF:000043">
    <property type="entry name" value="3-methylitaconate isomerase"/>
    <property type="match status" value="1"/>
</dbReference>
<dbReference type="RefSeq" id="WP_090245338.1">
    <property type="nucleotide sequence ID" value="NZ_FNOU01000012.1"/>
</dbReference>